<organism evidence="3 4">
    <name type="scientific">Latimeria chalumnae</name>
    <name type="common">Coelacanth</name>
    <dbReference type="NCBI Taxonomy" id="7897"/>
    <lineage>
        <taxon>Eukaryota</taxon>
        <taxon>Metazoa</taxon>
        <taxon>Chordata</taxon>
        <taxon>Craniata</taxon>
        <taxon>Vertebrata</taxon>
        <taxon>Euteleostomi</taxon>
        <taxon>Coelacanthiformes</taxon>
        <taxon>Coelacanthidae</taxon>
        <taxon>Latimeria</taxon>
    </lineage>
</organism>
<dbReference type="Ensembl" id="ENSLACT00000006577.1">
    <property type="protein sequence ID" value="ENSLACP00000006524.1"/>
    <property type="gene ID" value="ENSLACG00000005782.1"/>
</dbReference>
<dbReference type="SMART" id="SM00597">
    <property type="entry name" value="ZnF_TTF"/>
    <property type="match status" value="1"/>
</dbReference>
<reference evidence="3" key="3">
    <citation type="submission" date="2025-09" db="UniProtKB">
        <authorList>
            <consortium name="Ensembl"/>
        </authorList>
    </citation>
    <scope>IDENTIFICATION</scope>
</reference>
<feature type="compositionally biased region" description="Low complexity" evidence="1">
    <location>
        <begin position="1"/>
        <end position="17"/>
    </location>
</feature>
<proteinExistence type="predicted"/>
<feature type="domain" description="TTF-type" evidence="2">
    <location>
        <begin position="72"/>
        <end position="168"/>
    </location>
</feature>
<name>H3AA53_LATCH</name>
<evidence type="ECO:0000256" key="1">
    <source>
        <dbReference type="SAM" id="MobiDB-lite"/>
    </source>
</evidence>
<dbReference type="AlphaFoldDB" id="H3AA53"/>
<dbReference type="eggNOG" id="ENOG502QWCA">
    <property type="taxonomic scope" value="Eukaryota"/>
</dbReference>
<sequence length="698" mass="79085">LTTTAANAMSPLAAAAEETSERERERKEPLRPRKTEATIPDGSNSISTAVGISLCKDEQPVQPKLDSYPVTNGRHFNYSWFSLYPFIEYSAAIDSVFCFPCRHFATQSTIRPGEHFGNRTFIERGFRKWKDFNSLLKQHVHSSRHKTASLAWQEYTKIKTNSSACVADQLVSSCRAAIAENRHVETLLKVFILCARQGITFWGHDEAHDSSNEGNYIEILELVVSTQPSLFNQLRSRHYTSHHYQNDLVHSAAEVLRESIIEEVRQAKYFSVLVDETKDVSKKEQLGLLLHYHQKGIIQERTLGCFHMENLNAQSASNLIIQELQHLKLDVNYTVAQCYDGASVLSEHLIGVQAQIREQIPHAIYVHCHAHRLNLVIADTCSSITQCQKISTFAQELSSYKRHELFVKAQQELGQRVLELARLCVTHWSCRYNFLQTLHARYGTVMEILETILLQTADGVSVITVKGLLERLKSYSSLLRLLVLERIFKILNSASEELKNKDLKLSSTLELVSSNVTVLKEMRSSESKWKELCDEAENMAKAAAIDLSNAKTTRPQRTNKISSKLAQFFVSSTLANFYYPVLDRILAELDRRFTSNSSLLSASTACNPNSESFLDYNKVKLIADHYTSTGTNCDSLDVEVEAAKMHIAPQKLTSIYEFRNIMNELPRAYQSLLSIIDIVLSLPVSTASNERYFSVLKI</sequence>
<dbReference type="SUPFAM" id="SSF53098">
    <property type="entry name" value="Ribonuclease H-like"/>
    <property type="match status" value="1"/>
</dbReference>
<evidence type="ECO:0000313" key="4">
    <source>
        <dbReference type="Proteomes" id="UP000008672"/>
    </source>
</evidence>
<evidence type="ECO:0000313" key="3">
    <source>
        <dbReference type="Ensembl" id="ENSLACP00000006524.1"/>
    </source>
</evidence>
<dbReference type="InParanoid" id="H3AA53"/>
<dbReference type="GeneTree" id="ENSGT00940000164001"/>
<feature type="region of interest" description="Disordered" evidence="1">
    <location>
        <begin position="1"/>
        <end position="42"/>
    </location>
</feature>
<dbReference type="PANTHER" id="PTHR45749">
    <property type="match status" value="1"/>
</dbReference>
<reference evidence="3" key="2">
    <citation type="submission" date="2025-08" db="UniProtKB">
        <authorList>
            <consortium name="Ensembl"/>
        </authorList>
    </citation>
    <scope>IDENTIFICATION</scope>
</reference>
<dbReference type="HOGENOM" id="CLU_006175_4_2_1"/>
<reference evidence="4" key="1">
    <citation type="submission" date="2011-08" db="EMBL/GenBank/DDBJ databases">
        <title>The draft genome of Latimeria chalumnae.</title>
        <authorList>
            <person name="Di Palma F."/>
            <person name="Alfoldi J."/>
            <person name="Johnson J."/>
            <person name="Berlin A."/>
            <person name="Gnerre S."/>
            <person name="Jaffe D."/>
            <person name="MacCallum I."/>
            <person name="Young S."/>
            <person name="Walker B.J."/>
            <person name="Lander E."/>
            <person name="Lindblad-Toh K."/>
        </authorList>
    </citation>
    <scope>NUCLEOTIDE SEQUENCE [LARGE SCALE GENOMIC DNA]</scope>
    <source>
        <strain evidence="4">Wild caught</strain>
    </source>
</reference>
<feature type="compositionally biased region" description="Basic and acidic residues" evidence="1">
    <location>
        <begin position="19"/>
        <end position="36"/>
    </location>
</feature>
<dbReference type="InterPro" id="IPR012337">
    <property type="entry name" value="RNaseH-like_sf"/>
</dbReference>
<dbReference type="Pfam" id="PF14291">
    <property type="entry name" value="DUF4371"/>
    <property type="match status" value="1"/>
</dbReference>
<dbReference type="InterPro" id="IPR006580">
    <property type="entry name" value="Znf_TTF"/>
</dbReference>
<keyword evidence="4" id="KW-1185">Reference proteome</keyword>
<dbReference type="InterPro" id="IPR025398">
    <property type="entry name" value="DUF4371"/>
</dbReference>
<dbReference type="OMA" id="CTDERIC"/>
<accession>H3AA53</accession>
<dbReference type="STRING" id="7897.ENSLACP00000006524"/>
<dbReference type="EMBL" id="AFYH01177213">
    <property type="status" value="NOT_ANNOTATED_CDS"/>
    <property type="molecule type" value="Genomic_DNA"/>
</dbReference>
<dbReference type="PANTHER" id="PTHR45749:SF37">
    <property type="entry name" value="OS05G0311600 PROTEIN"/>
    <property type="match status" value="1"/>
</dbReference>
<evidence type="ECO:0000259" key="2">
    <source>
        <dbReference type="SMART" id="SM00597"/>
    </source>
</evidence>
<protein>
    <recommendedName>
        <fullName evidence="2">TTF-type domain-containing protein</fullName>
    </recommendedName>
</protein>
<dbReference type="Proteomes" id="UP000008672">
    <property type="component" value="Unassembled WGS sequence"/>
</dbReference>